<dbReference type="SUPFAM" id="SSF160544">
    <property type="entry name" value="EscU C-terminal domain-like"/>
    <property type="match status" value="1"/>
</dbReference>
<sequence>MTNNKNLDNKAIALTYDAPRAPKVIAKGFDDLADEIINLAQEHGVLLHQDTELANFLAELDIGEEIPREVYIIIAELIAWSYILRGLEPENWNNIHNRIDQTI</sequence>
<dbReference type="Gene3D" id="3.40.1690.10">
    <property type="entry name" value="secretion proteins EscU"/>
    <property type="match status" value="1"/>
</dbReference>
<dbReference type="Pfam" id="PF01312">
    <property type="entry name" value="Bac_export_2"/>
    <property type="match status" value="1"/>
</dbReference>
<protein>
    <recommendedName>
        <fullName evidence="2">Flagellar biosynthetic protein FlhB</fullName>
    </recommendedName>
</protein>
<dbReference type="PANTHER" id="PTHR30531">
    <property type="entry name" value="FLAGELLAR BIOSYNTHETIC PROTEIN FLHB"/>
    <property type="match status" value="1"/>
</dbReference>
<keyword evidence="3" id="KW-0813">Transport</keyword>
<keyword evidence="5" id="KW-0966">Cell projection</keyword>
<evidence type="ECO:0000256" key="3">
    <source>
        <dbReference type="ARBA" id="ARBA00023225"/>
    </source>
</evidence>
<keyword evidence="5" id="KW-0969">Cilium</keyword>
<evidence type="ECO:0000256" key="4">
    <source>
        <dbReference type="ARBA" id="ARBA00025078"/>
    </source>
</evidence>
<keyword evidence="3" id="KW-0653">Protein transport</keyword>
<evidence type="ECO:0000256" key="2">
    <source>
        <dbReference type="ARBA" id="ARBA00021622"/>
    </source>
</evidence>
<keyword evidence="6" id="KW-1185">Reference proteome</keyword>
<comment type="similarity">
    <text evidence="1">Belongs to the type III secretion exporter family.</text>
</comment>
<dbReference type="InterPro" id="IPR006135">
    <property type="entry name" value="T3SS_substrate_exporter"/>
</dbReference>
<evidence type="ECO:0000313" key="5">
    <source>
        <dbReference type="EMBL" id="KMT66352.1"/>
    </source>
</evidence>
<evidence type="ECO:0000256" key="1">
    <source>
        <dbReference type="ARBA" id="ARBA00010690"/>
    </source>
</evidence>
<dbReference type="PANTHER" id="PTHR30531:SF12">
    <property type="entry name" value="FLAGELLAR BIOSYNTHETIC PROTEIN FLHB"/>
    <property type="match status" value="1"/>
</dbReference>
<comment type="caution">
    <text evidence="5">The sequence shown here is derived from an EMBL/GenBank/DDBJ whole genome shotgun (WGS) entry which is preliminary data.</text>
</comment>
<dbReference type="OrthoDB" id="5244399at2"/>
<keyword evidence="3" id="KW-1006">Bacterial flagellum protein export</keyword>
<organism evidence="5 6">
    <name type="scientific">Catenovulum maritimum</name>
    <dbReference type="NCBI Taxonomy" id="1513271"/>
    <lineage>
        <taxon>Bacteria</taxon>
        <taxon>Pseudomonadati</taxon>
        <taxon>Pseudomonadota</taxon>
        <taxon>Gammaproteobacteria</taxon>
        <taxon>Alteromonadales</taxon>
        <taxon>Alteromonadaceae</taxon>
        <taxon>Catenovulum</taxon>
    </lineage>
</organism>
<reference evidence="5 6" key="1">
    <citation type="submission" date="2015-04" db="EMBL/GenBank/DDBJ databases">
        <title>Draft Genome Sequence of the Novel Agar-Digesting Marine Bacterium Q1.</title>
        <authorList>
            <person name="Li Y."/>
            <person name="Li D."/>
            <person name="Chen G."/>
            <person name="Du Z."/>
        </authorList>
    </citation>
    <scope>NUCLEOTIDE SEQUENCE [LARGE SCALE GENOMIC DNA]</scope>
    <source>
        <strain evidence="5 6">Q1</strain>
    </source>
</reference>
<accession>A0A0J8GUC9</accession>
<dbReference type="GO" id="GO:0009306">
    <property type="term" value="P:protein secretion"/>
    <property type="evidence" value="ECO:0007669"/>
    <property type="project" value="InterPro"/>
</dbReference>
<dbReference type="RefSeq" id="WP_048689819.1">
    <property type="nucleotide sequence ID" value="NZ_KQ130483.1"/>
</dbReference>
<gene>
    <name evidence="5" type="ORF">XM47_03715</name>
</gene>
<dbReference type="GO" id="GO:0005886">
    <property type="term" value="C:plasma membrane"/>
    <property type="evidence" value="ECO:0007669"/>
    <property type="project" value="TreeGrafter"/>
</dbReference>
<comment type="function">
    <text evidence="4">Required for formation of the rod structure in the basal body of the flagellar apparatus. Together with FliI and FliH, may constitute the export apparatus of flagellin.</text>
</comment>
<dbReference type="AlphaFoldDB" id="A0A0J8GUC9"/>
<name>A0A0J8GUC9_9ALTE</name>
<keyword evidence="5" id="KW-0282">Flagellum</keyword>
<dbReference type="Proteomes" id="UP000037600">
    <property type="component" value="Unassembled WGS sequence"/>
</dbReference>
<dbReference type="STRING" id="1513271.XM47_03715"/>
<dbReference type="EMBL" id="LAZL01000004">
    <property type="protein sequence ID" value="KMT66352.1"/>
    <property type="molecule type" value="Genomic_DNA"/>
</dbReference>
<evidence type="ECO:0000313" key="6">
    <source>
        <dbReference type="Proteomes" id="UP000037600"/>
    </source>
</evidence>
<proteinExistence type="inferred from homology"/>
<dbReference type="InterPro" id="IPR029025">
    <property type="entry name" value="T3SS_substrate_exporter_C"/>
</dbReference>